<accession>A0A4R8QR20</accession>
<evidence type="ECO:0000313" key="2">
    <source>
        <dbReference type="Proteomes" id="UP000295703"/>
    </source>
</evidence>
<dbReference type="PANTHER" id="PTHR40619">
    <property type="entry name" value="FUNGAL STAND N-TERMINAL GOODBYE DOMAIN-CONTAINING PROTEIN"/>
    <property type="match status" value="1"/>
</dbReference>
<reference evidence="1 2" key="1">
    <citation type="submission" date="2018-12" db="EMBL/GenBank/DDBJ databases">
        <title>Genome sequence and assembly of Colletotrichum trifolii.</title>
        <authorList>
            <person name="Gan P."/>
            <person name="Shirasu K."/>
        </authorList>
    </citation>
    <scope>NUCLEOTIDE SEQUENCE [LARGE SCALE GENOMIC DNA]</scope>
    <source>
        <strain evidence="1 2">543-2</strain>
    </source>
</reference>
<protein>
    <submittedName>
        <fullName evidence="1">Uncharacterized protein</fullName>
    </submittedName>
</protein>
<keyword evidence="2" id="KW-1185">Reference proteome</keyword>
<dbReference type="PANTHER" id="PTHR40619:SF3">
    <property type="entry name" value="FUNGAL STAND N-TERMINAL GOODBYE DOMAIN-CONTAINING PROTEIN"/>
    <property type="match status" value="1"/>
</dbReference>
<proteinExistence type="predicted"/>
<name>A0A4R8QR20_COLTR</name>
<dbReference type="EMBL" id="RYZW01000150">
    <property type="protein sequence ID" value="TDZ40946.1"/>
    <property type="molecule type" value="Genomic_DNA"/>
</dbReference>
<evidence type="ECO:0000313" key="1">
    <source>
        <dbReference type="EMBL" id="TDZ40946.1"/>
    </source>
</evidence>
<organism evidence="1 2">
    <name type="scientific">Colletotrichum trifolii</name>
    <dbReference type="NCBI Taxonomy" id="5466"/>
    <lineage>
        <taxon>Eukaryota</taxon>
        <taxon>Fungi</taxon>
        <taxon>Dikarya</taxon>
        <taxon>Ascomycota</taxon>
        <taxon>Pezizomycotina</taxon>
        <taxon>Sordariomycetes</taxon>
        <taxon>Hypocreomycetidae</taxon>
        <taxon>Glomerellales</taxon>
        <taxon>Glomerellaceae</taxon>
        <taxon>Colletotrichum</taxon>
        <taxon>Colletotrichum orbiculare species complex</taxon>
    </lineage>
</organism>
<dbReference type="STRING" id="5466.A0A4R8QR20"/>
<sequence>MEPSPSEPTAIPLSEPGILQARDMAHHDKLPNRPVHEGFGSMVLWNQIFPEVMETFKRTTKEPKDRSRTEYDIRTDRTWEAVYGKLQKAQLKYDGEAEKGGWFRRKRRSAAGKAPVVSEVLSNVSSLVPNNEYATPVIGVAVKKGAEVREQVFDSMDGLLSVFSDMETFLSIFRDDVNIRKAAVDLAVATLVGIENTIGFLISKQVVRGVKAFGLGSFYEHELVESLETINKKAERLLQEAYKSNMVESHFWSQHTRAVLQKMYNLQQQMATSQAAQKKEASLLNSAMELFDSHIKTRDHQLATLEKDYRRERERNIFLVVEINRLRSSSPGLANPWGPYAPPPPPAPPALEWGCTQYQLRQLLGIGDVEVDDLSFVASKSPELPARQRTRAEQIVSNPLFRSWVTSPGSAKLLIHWDGKLPKQVANISPLSLFCVSLVQMLQGHPRFIPIVWICGRHVNQLTGPTGGSAMLASLIDQLLRQHEFDVRTVVSDGVVDPNALESGSEQELVKLLLFLVAQVPETITLVFVVDNVALYERDSLRAKSTLMILVRLVAEGSLSAAVKVLFTSTPGTTEIRWAFEDERLILNVDTLPQLVWSPSQERVARELGESFRGPADE</sequence>
<dbReference type="Proteomes" id="UP000295703">
    <property type="component" value="Unassembled WGS sequence"/>
</dbReference>
<dbReference type="AlphaFoldDB" id="A0A4R8QR20"/>
<comment type="caution">
    <text evidence="1">The sequence shown here is derived from an EMBL/GenBank/DDBJ whole genome shotgun (WGS) entry which is preliminary data.</text>
</comment>
<gene>
    <name evidence="1" type="ORF">CTRI78_v010035</name>
</gene>